<dbReference type="STRING" id="604330.SAMN04489857_1279"/>
<accession>A0A1H1M578</accession>
<keyword evidence="1" id="KW-0472">Membrane</keyword>
<proteinExistence type="predicted"/>
<gene>
    <name evidence="2" type="ORF">SAMN04487824_11347</name>
    <name evidence="3" type="ORF">SAMN04489857_1279</name>
</gene>
<sequence length="134" mass="15091">MADFKNKVEDFMRGRNGADELGIAALELAVILAIVNIFANNTVIYVLILLLIAYAVFRMVSKDVNRRRKESMAFASKLGPARPWITNPAAALQNARTYKHATCPNCHQRVRVPRGKGHIRVTCPRCKQKFDIHS</sequence>
<evidence type="ECO:0000313" key="3">
    <source>
        <dbReference type="EMBL" id="SDR81555.1"/>
    </source>
</evidence>
<dbReference type="RefSeq" id="WP_090846758.1">
    <property type="nucleotide sequence ID" value="NZ_FMZL01000013.1"/>
</dbReference>
<evidence type="ECO:0000313" key="4">
    <source>
        <dbReference type="Proteomes" id="UP000198528"/>
    </source>
</evidence>
<feature type="transmembrane region" description="Helical" evidence="1">
    <location>
        <begin position="44"/>
        <end position="61"/>
    </location>
</feature>
<evidence type="ECO:0000256" key="1">
    <source>
        <dbReference type="SAM" id="Phobius"/>
    </source>
</evidence>
<feature type="transmembrane region" description="Helical" evidence="1">
    <location>
        <begin position="21"/>
        <end position="38"/>
    </location>
</feature>
<dbReference type="Proteomes" id="UP000198528">
    <property type="component" value="Unassembled WGS sequence"/>
</dbReference>
<dbReference type="GeneID" id="78500631"/>
<dbReference type="Gene3D" id="2.20.28.160">
    <property type="match status" value="1"/>
</dbReference>
<dbReference type="EMBL" id="FMZL01000013">
    <property type="protein sequence ID" value="SDC41288.1"/>
    <property type="molecule type" value="Genomic_DNA"/>
</dbReference>
<evidence type="ECO:0000313" key="5">
    <source>
        <dbReference type="Proteomes" id="UP000199480"/>
    </source>
</evidence>
<dbReference type="AlphaFoldDB" id="A0A1H1M578"/>
<name>A0A1H1M578_9ACTN</name>
<keyword evidence="4" id="KW-1185">Reference proteome</keyword>
<protein>
    <submittedName>
        <fullName evidence="3">Uncharacterized protein</fullName>
    </submittedName>
</protein>
<reference evidence="3" key="2">
    <citation type="submission" date="2016-10" db="EMBL/GenBank/DDBJ databases">
        <authorList>
            <person name="de Groot N.N."/>
        </authorList>
    </citation>
    <scope>NUCLEOTIDE SEQUENCE [LARGE SCALE GENOMIC DNA]</scope>
    <source>
        <strain evidence="2">DSM 22619</strain>
        <strain evidence="3">DSM 22620</strain>
    </source>
</reference>
<dbReference type="EMBL" id="LT629759">
    <property type="protein sequence ID" value="SDR81555.1"/>
    <property type="molecule type" value="Genomic_DNA"/>
</dbReference>
<keyword evidence="1" id="KW-0812">Transmembrane</keyword>
<organism evidence="3 5">
    <name type="scientific">Parafannyhessea umbonata</name>
    <dbReference type="NCBI Taxonomy" id="604330"/>
    <lineage>
        <taxon>Bacteria</taxon>
        <taxon>Bacillati</taxon>
        <taxon>Actinomycetota</taxon>
        <taxon>Coriobacteriia</taxon>
        <taxon>Coriobacteriales</taxon>
        <taxon>Atopobiaceae</taxon>
        <taxon>Parafannyhessea</taxon>
    </lineage>
</organism>
<dbReference type="Proteomes" id="UP000199480">
    <property type="component" value="Chromosome I"/>
</dbReference>
<reference evidence="4 5" key="1">
    <citation type="submission" date="2016-10" db="EMBL/GenBank/DDBJ databases">
        <authorList>
            <person name="Varghese N."/>
            <person name="Submissions S."/>
        </authorList>
    </citation>
    <scope>NUCLEOTIDE SEQUENCE [LARGE SCALE GENOMIC DNA]</scope>
    <source>
        <strain evidence="4">DSM 22619</strain>
        <strain evidence="5">DSM 22620</strain>
    </source>
</reference>
<dbReference type="OrthoDB" id="3174166at2"/>
<evidence type="ECO:0000313" key="2">
    <source>
        <dbReference type="EMBL" id="SDC41288.1"/>
    </source>
</evidence>
<keyword evidence="1" id="KW-1133">Transmembrane helix</keyword>